<dbReference type="PANTHER" id="PTHR14614:SF161">
    <property type="match status" value="1"/>
</dbReference>
<dbReference type="Gene3D" id="3.40.50.150">
    <property type="entry name" value="Vaccinia Virus protein VP39"/>
    <property type="match status" value="1"/>
</dbReference>
<dbReference type="GO" id="GO:0008168">
    <property type="term" value="F:methyltransferase activity"/>
    <property type="evidence" value="ECO:0007669"/>
    <property type="project" value="UniProtKB-KW"/>
</dbReference>
<dbReference type="Pfam" id="PF10294">
    <property type="entry name" value="Methyltransf_16"/>
    <property type="match status" value="1"/>
</dbReference>
<comment type="caution">
    <text evidence="1">The sequence shown here is derived from an EMBL/GenBank/DDBJ whole genome shotgun (WGS) entry which is preliminary data.</text>
</comment>
<dbReference type="InterPro" id="IPR029063">
    <property type="entry name" value="SAM-dependent_MTases_sf"/>
</dbReference>
<sequence>MTRSNPNFPSDLDIKPSSSVLNGFNQLSDDRFGADAQTQAIQAYGIAGRVWEASYAMLAYLDRASPTLDGHDVITLDPPPFTETIHLSGSTSEDDPLTILELGSGTGLVAARIGAYLQHERAIMVATDLPEVCSLLQKNLRGCATVEVHPLSWGSHQDALSIASSLALGSARRLAYIICSDLVYFPALLAPLLRTLLHLTSEPVVAPSQPPPRIIVSYKIRSLAKETSFWGAFGLWFTFAPVLARRRASGDGERNEGRWDRFVPVPGQDETFVFIGHRRPESRIWSIPEDDEGLLGGVGAWGTMDHKVDDTFETMLLMSLGTMDE</sequence>
<evidence type="ECO:0000313" key="2">
    <source>
        <dbReference type="Proteomes" id="UP000814176"/>
    </source>
</evidence>
<keyword evidence="1" id="KW-0808">Transferase</keyword>
<accession>A0ABQ8K436</accession>
<dbReference type="GeneID" id="72007265"/>
<keyword evidence="2" id="KW-1185">Reference proteome</keyword>
<protein>
    <submittedName>
        <fullName evidence="1">Methyltransferase-domain-containing protein</fullName>
    </submittedName>
</protein>
<dbReference type="SUPFAM" id="SSF53335">
    <property type="entry name" value="S-adenosyl-L-methionine-dependent methyltransferases"/>
    <property type="match status" value="1"/>
</dbReference>
<name>A0ABQ8K436_9APHY</name>
<organism evidence="1 2">
    <name type="scientific">Rhodofomes roseus</name>
    <dbReference type="NCBI Taxonomy" id="34475"/>
    <lineage>
        <taxon>Eukaryota</taxon>
        <taxon>Fungi</taxon>
        <taxon>Dikarya</taxon>
        <taxon>Basidiomycota</taxon>
        <taxon>Agaricomycotina</taxon>
        <taxon>Agaricomycetes</taxon>
        <taxon>Polyporales</taxon>
        <taxon>Rhodofomes</taxon>
    </lineage>
</organism>
<evidence type="ECO:0000313" key="1">
    <source>
        <dbReference type="EMBL" id="KAH9831608.1"/>
    </source>
</evidence>
<dbReference type="Proteomes" id="UP000814176">
    <property type="component" value="Unassembled WGS sequence"/>
</dbReference>
<gene>
    <name evidence="1" type="ORF">C8Q71DRAFT_841284</name>
</gene>
<reference evidence="1 2" key="1">
    <citation type="journal article" date="2021" name="Environ. Microbiol.">
        <title>Gene family expansions and transcriptome signatures uncover fungal adaptations to wood decay.</title>
        <authorList>
            <person name="Hage H."/>
            <person name="Miyauchi S."/>
            <person name="Viragh M."/>
            <person name="Drula E."/>
            <person name="Min B."/>
            <person name="Chaduli D."/>
            <person name="Navarro D."/>
            <person name="Favel A."/>
            <person name="Norest M."/>
            <person name="Lesage-Meessen L."/>
            <person name="Balint B."/>
            <person name="Merenyi Z."/>
            <person name="de Eugenio L."/>
            <person name="Morin E."/>
            <person name="Martinez A.T."/>
            <person name="Baldrian P."/>
            <person name="Stursova M."/>
            <person name="Martinez M.J."/>
            <person name="Novotny C."/>
            <person name="Magnuson J.K."/>
            <person name="Spatafora J.W."/>
            <person name="Maurice S."/>
            <person name="Pangilinan J."/>
            <person name="Andreopoulos W."/>
            <person name="LaButti K."/>
            <person name="Hundley H."/>
            <person name="Na H."/>
            <person name="Kuo A."/>
            <person name="Barry K."/>
            <person name="Lipzen A."/>
            <person name="Henrissat B."/>
            <person name="Riley R."/>
            <person name="Ahrendt S."/>
            <person name="Nagy L.G."/>
            <person name="Grigoriev I.V."/>
            <person name="Martin F."/>
            <person name="Rosso M.N."/>
        </authorList>
    </citation>
    <scope>NUCLEOTIDE SEQUENCE [LARGE SCALE GENOMIC DNA]</scope>
    <source>
        <strain evidence="1 2">CIRM-BRFM 1785</strain>
    </source>
</reference>
<dbReference type="PANTHER" id="PTHR14614">
    <property type="entry name" value="HEPATOCELLULAR CARCINOMA-ASSOCIATED ANTIGEN"/>
    <property type="match status" value="1"/>
</dbReference>
<dbReference type="GO" id="GO:0032259">
    <property type="term" value="P:methylation"/>
    <property type="evidence" value="ECO:0007669"/>
    <property type="project" value="UniProtKB-KW"/>
</dbReference>
<dbReference type="RefSeq" id="XP_047774722.1">
    <property type="nucleotide sequence ID" value="XM_047926533.1"/>
</dbReference>
<keyword evidence="1" id="KW-0489">Methyltransferase</keyword>
<dbReference type="EMBL" id="JADCUA010000025">
    <property type="protein sequence ID" value="KAH9831608.1"/>
    <property type="molecule type" value="Genomic_DNA"/>
</dbReference>
<proteinExistence type="predicted"/>
<dbReference type="InterPro" id="IPR019410">
    <property type="entry name" value="Methyltransf_16"/>
</dbReference>